<dbReference type="InterPro" id="IPR017516">
    <property type="entry name" value="AbrB_dup"/>
</dbReference>
<dbReference type="Pfam" id="PF05145">
    <property type="entry name" value="AbrB"/>
    <property type="match status" value="1"/>
</dbReference>
<keyword evidence="1" id="KW-1133">Transmembrane helix</keyword>
<dbReference type="NCBIfam" id="TIGR03082">
    <property type="entry name" value="Gneg_AbrB_dup"/>
    <property type="match status" value="2"/>
</dbReference>
<reference evidence="2 3" key="1">
    <citation type="submission" date="2014-04" db="EMBL/GenBank/DDBJ databases">
        <title>Draft Genome Sequence of Synergistes jonesii.</title>
        <authorList>
            <person name="Coil D.A."/>
            <person name="Eisen J.A."/>
            <person name="Holland-Moritz H.E."/>
        </authorList>
    </citation>
    <scope>NUCLEOTIDE SEQUENCE [LARGE SCALE GENOMIC DNA]</scope>
    <source>
        <strain evidence="2 3">78-1</strain>
    </source>
</reference>
<dbReference type="PANTHER" id="PTHR38457">
    <property type="entry name" value="REGULATOR ABRB-RELATED"/>
    <property type="match status" value="1"/>
</dbReference>
<organism evidence="2 3">
    <name type="scientific">Synergistes jonesii</name>
    <dbReference type="NCBI Taxonomy" id="2754"/>
    <lineage>
        <taxon>Bacteria</taxon>
        <taxon>Thermotogati</taxon>
        <taxon>Synergistota</taxon>
        <taxon>Synergistia</taxon>
        <taxon>Synergistales</taxon>
        <taxon>Synergistaceae</taxon>
        <taxon>Synergistes</taxon>
    </lineage>
</organism>
<gene>
    <name evidence="2" type="ORF">EH55_05815</name>
</gene>
<sequence length="354" mass="38996">MGNIFQQAIAFFVTFAIGMVGCFLFKILKIPNPALLGAMFSTSILSVFGYYPSFPLRPISFCANVAIGIMLGKQFNRTLLTHISRLLLPVISAATGLILLSLLCGCTFYKLTDVDLKTALIATSAGGITEMVVFGMSMDANLPIIACVQVFRVVIFLTVIPFIALFDKEQSERLKKENLIKEQYDVRNWFYKSDYIVLLAISFLLGAMATYYRVPAGAMLGAMLGAGSYSFFINRRYYCSLRIRHLAQIGLGLVMGRRMTSETVLQLTYILIPTVITAFIMMIGCSLLAIIIKKISKMDILTCLLCVSPAGLSQIAVFAEEIGVDSLTASVFHSIRIIAIVSLYPWIILQVVSS</sequence>
<dbReference type="PIRSF" id="PIRSF038991">
    <property type="entry name" value="Protein_AbrB"/>
    <property type="match status" value="1"/>
</dbReference>
<feature type="transmembrane region" description="Helical" evidence="1">
    <location>
        <begin position="195"/>
        <end position="214"/>
    </location>
</feature>
<feature type="transmembrane region" description="Helical" evidence="1">
    <location>
        <begin position="6"/>
        <end position="27"/>
    </location>
</feature>
<dbReference type="AlphaFoldDB" id="A0A073IRF9"/>
<proteinExistence type="predicted"/>
<keyword evidence="3" id="KW-1185">Reference proteome</keyword>
<feature type="transmembrane region" description="Helical" evidence="1">
    <location>
        <begin position="116"/>
        <end position="136"/>
    </location>
</feature>
<dbReference type="GeneID" id="90983801"/>
<keyword evidence="1" id="KW-0812">Transmembrane</keyword>
<dbReference type="GO" id="GO:0010468">
    <property type="term" value="P:regulation of gene expression"/>
    <property type="evidence" value="ECO:0007669"/>
    <property type="project" value="InterPro"/>
</dbReference>
<feature type="transmembrane region" description="Helical" evidence="1">
    <location>
        <begin position="86"/>
        <end position="109"/>
    </location>
</feature>
<dbReference type="OrthoDB" id="5460360at2"/>
<dbReference type="EMBL" id="JMKI01000035">
    <property type="protein sequence ID" value="KEJ92140.1"/>
    <property type="molecule type" value="Genomic_DNA"/>
</dbReference>
<evidence type="ECO:0008006" key="4">
    <source>
        <dbReference type="Google" id="ProtNLM"/>
    </source>
</evidence>
<feature type="transmembrane region" description="Helical" evidence="1">
    <location>
        <begin position="142"/>
        <end position="166"/>
    </location>
</feature>
<dbReference type="PANTHER" id="PTHR38457:SF1">
    <property type="entry name" value="REGULATOR ABRB-RELATED"/>
    <property type="match status" value="1"/>
</dbReference>
<dbReference type="Proteomes" id="UP000027665">
    <property type="component" value="Unassembled WGS sequence"/>
</dbReference>
<dbReference type="STRING" id="2754.EH55_05815"/>
<dbReference type="eggNOG" id="COG3180">
    <property type="taxonomic scope" value="Bacteria"/>
</dbReference>
<keyword evidence="1" id="KW-0472">Membrane</keyword>
<evidence type="ECO:0000256" key="1">
    <source>
        <dbReference type="SAM" id="Phobius"/>
    </source>
</evidence>
<name>A0A073IRF9_9BACT</name>
<feature type="transmembrane region" description="Helical" evidence="1">
    <location>
        <begin position="267"/>
        <end position="292"/>
    </location>
</feature>
<accession>A0A073IRF9</accession>
<dbReference type="RefSeq" id="WP_037976543.1">
    <property type="nucleotide sequence ID" value="NZ_JMKI01000035.1"/>
</dbReference>
<feature type="transmembrane region" description="Helical" evidence="1">
    <location>
        <begin position="34"/>
        <end position="51"/>
    </location>
</feature>
<protein>
    <recommendedName>
        <fullName evidence="4">Ammonia monooxygenase</fullName>
    </recommendedName>
</protein>
<dbReference type="GO" id="GO:0016020">
    <property type="term" value="C:membrane"/>
    <property type="evidence" value="ECO:0007669"/>
    <property type="project" value="InterPro"/>
</dbReference>
<comment type="caution">
    <text evidence="2">The sequence shown here is derived from an EMBL/GenBank/DDBJ whole genome shotgun (WGS) entry which is preliminary data.</text>
</comment>
<dbReference type="InterPro" id="IPR007820">
    <property type="entry name" value="AbrB_fam"/>
</dbReference>
<evidence type="ECO:0000313" key="2">
    <source>
        <dbReference type="EMBL" id="KEJ92140.1"/>
    </source>
</evidence>
<evidence type="ECO:0000313" key="3">
    <source>
        <dbReference type="Proteomes" id="UP000027665"/>
    </source>
</evidence>